<dbReference type="InterPro" id="IPR052017">
    <property type="entry name" value="TSUP"/>
</dbReference>
<evidence type="ECO:0000256" key="6">
    <source>
        <dbReference type="ARBA" id="ARBA00022989"/>
    </source>
</evidence>
<evidence type="ECO:0000313" key="9">
    <source>
        <dbReference type="EMBL" id="SHL86394.1"/>
    </source>
</evidence>
<feature type="transmembrane region" description="Helical" evidence="8">
    <location>
        <begin position="74"/>
        <end position="95"/>
    </location>
</feature>
<dbReference type="InterPro" id="IPR002781">
    <property type="entry name" value="TM_pro_TauE-like"/>
</dbReference>
<dbReference type="PANTHER" id="PTHR30269:SF37">
    <property type="entry name" value="MEMBRANE TRANSPORTER PROTEIN"/>
    <property type="match status" value="1"/>
</dbReference>
<feature type="transmembrane region" description="Helical" evidence="8">
    <location>
        <begin position="44"/>
        <end position="68"/>
    </location>
</feature>
<dbReference type="PANTHER" id="PTHR30269">
    <property type="entry name" value="TRANSMEMBRANE PROTEIN YFCA"/>
    <property type="match status" value="1"/>
</dbReference>
<comment type="similarity">
    <text evidence="2 8">Belongs to the 4-toluene sulfonate uptake permease (TSUP) (TC 2.A.102) family.</text>
</comment>
<feature type="transmembrane region" description="Helical" evidence="8">
    <location>
        <begin position="197"/>
        <end position="218"/>
    </location>
</feature>
<feature type="transmembrane region" description="Helical" evidence="8">
    <location>
        <begin position="102"/>
        <end position="121"/>
    </location>
</feature>
<dbReference type="Pfam" id="PF01925">
    <property type="entry name" value="TauE"/>
    <property type="match status" value="1"/>
</dbReference>
<evidence type="ECO:0000256" key="5">
    <source>
        <dbReference type="ARBA" id="ARBA00022692"/>
    </source>
</evidence>
<evidence type="ECO:0000256" key="2">
    <source>
        <dbReference type="ARBA" id="ARBA00009142"/>
    </source>
</evidence>
<feature type="transmembrane region" description="Helical" evidence="8">
    <location>
        <begin position="225"/>
        <end position="243"/>
    </location>
</feature>
<keyword evidence="6 8" id="KW-1133">Transmembrane helix</keyword>
<dbReference type="EMBL" id="FRCB01000003">
    <property type="protein sequence ID" value="SHL86394.1"/>
    <property type="molecule type" value="Genomic_DNA"/>
</dbReference>
<evidence type="ECO:0000256" key="1">
    <source>
        <dbReference type="ARBA" id="ARBA00004651"/>
    </source>
</evidence>
<dbReference type="GO" id="GO:0005886">
    <property type="term" value="C:plasma membrane"/>
    <property type="evidence" value="ECO:0007669"/>
    <property type="project" value="UniProtKB-SubCell"/>
</dbReference>
<reference evidence="9 10" key="1">
    <citation type="submission" date="2016-11" db="EMBL/GenBank/DDBJ databases">
        <authorList>
            <person name="Varghese N."/>
            <person name="Submissions S."/>
        </authorList>
    </citation>
    <scope>NUCLEOTIDE SEQUENCE [LARGE SCALE GENOMIC DNA]</scope>
    <source>
        <strain evidence="9 10">DSM 28249</strain>
    </source>
</reference>
<feature type="transmembrane region" description="Helical" evidence="8">
    <location>
        <begin position="169"/>
        <end position="191"/>
    </location>
</feature>
<evidence type="ECO:0000256" key="3">
    <source>
        <dbReference type="ARBA" id="ARBA00022448"/>
    </source>
</evidence>
<feature type="transmembrane region" description="Helical" evidence="8">
    <location>
        <begin position="133"/>
        <end position="157"/>
    </location>
</feature>
<evidence type="ECO:0000256" key="7">
    <source>
        <dbReference type="ARBA" id="ARBA00023136"/>
    </source>
</evidence>
<evidence type="ECO:0000313" key="10">
    <source>
        <dbReference type="Proteomes" id="UP000322545"/>
    </source>
</evidence>
<dbReference type="RefSeq" id="WP_149778984.1">
    <property type="nucleotide sequence ID" value="NZ_FRCB01000003.1"/>
</dbReference>
<keyword evidence="5 8" id="KW-0812">Transmembrane</keyword>
<keyword evidence="4 8" id="KW-1003">Cell membrane</keyword>
<evidence type="ECO:0000256" key="8">
    <source>
        <dbReference type="RuleBase" id="RU363041"/>
    </source>
</evidence>
<keyword evidence="7 8" id="KW-0472">Membrane</keyword>
<sequence>MTSDQIAFVVAGAAAGGFINGLAGFGTALFALGFFLSVMPPPQAVAVTVVLSVISGIQGLWVVRAAIWERPRRLMRFLLPGLLGIPLGIITLAVIDARTLKLIIAGFLVLYGGFFSLRRALPRFERPTPLIDSGVGFLGGILGGAASLSGALPTMWCSMRPWPKAETRAVLQPFNVIILAVTTAILALRGAYDATTLLFIAVAVPSTMIAAQIGIAVFKRLPDDLFRRLLIAMCFLSGVILMARELL</sequence>
<feature type="transmembrane region" description="Helical" evidence="8">
    <location>
        <begin position="6"/>
        <end position="32"/>
    </location>
</feature>
<evidence type="ECO:0000256" key="4">
    <source>
        <dbReference type="ARBA" id="ARBA00022475"/>
    </source>
</evidence>
<protein>
    <recommendedName>
        <fullName evidence="8">Probable membrane transporter protein</fullName>
    </recommendedName>
</protein>
<keyword evidence="10" id="KW-1185">Reference proteome</keyword>
<accession>A0A1M7E3S5</accession>
<dbReference type="AlphaFoldDB" id="A0A1M7E3S5"/>
<keyword evidence="3" id="KW-0813">Transport</keyword>
<proteinExistence type="inferred from homology"/>
<name>A0A1M7E3S5_9RHOB</name>
<organism evidence="9 10">
    <name type="scientific">Roseovarius litoreus</name>
    <dbReference type="NCBI Taxonomy" id="1155722"/>
    <lineage>
        <taxon>Bacteria</taxon>
        <taxon>Pseudomonadati</taxon>
        <taxon>Pseudomonadota</taxon>
        <taxon>Alphaproteobacteria</taxon>
        <taxon>Rhodobacterales</taxon>
        <taxon>Roseobacteraceae</taxon>
        <taxon>Roseovarius</taxon>
    </lineage>
</organism>
<gene>
    <name evidence="9" type="ORF">SAMN05443432_103186</name>
</gene>
<dbReference type="Proteomes" id="UP000322545">
    <property type="component" value="Unassembled WGS sequence"/>
</dbReference>
<comment type="subcellular location">
    <subcellularLocation>
        <location evidence="1 8">Cell membrane</location>
        <topology evidence="1 8">Multi-pass membrane protein</topology>
    </subcellularLocation>
</comment>